<evidence type="ECO:0000256" key="7">
    <source>
        <dbReference type="HAMAP-Rule" id="MF_00090"/>
    </source>
</evidence>
<dbReference type="GO" id="GO:0005737">
    <property type="term" value="C:cytoplasm"/>
    <property type="evidence" value="ECO:0007669"/>
    <property type="project" value="UniProtKB-SubCell"/>
</dbReference>
<dbReference type="SUPFAM" id="SSF53335">
    <property type="entry name" value="S-adenosyl-L-methionine-dependent methyltransferases"/>
    <property type="match status" value="1"/>
</dbReference>
<proteinExistence type="inferred from homology"/>
<dbReference type="GO" id="GO:0032259">
    <property type="term" value="P:methylation"/>
    <property type="evidence" value="ECO:0007669"/>
    <property type="project" value="UniProtKB-KW"/>
</dbReference>
<dbReference type="AlphaFoldDB" id="A0A1M4Z587"/>
<dbReference type="Proteomes" id="UP000184406">
    <property type="component" value="Unassembled WGS sequence"/>
</dbReference>
<dbReference type="GO" id="GO:0004719">
    <property type="term" value="F:protein-L-isoaspartate (D-aspartate) O-methyltransferase activity"/>
    <property type="evidence" value="ECO:0007669"/>
    <property type="project" value="UniProtKB-UniRule"/>
</dbReference>
<dbReference type="OrthoDB" id="9810066at2"/>
<evidence type="ECO:0000313" key="8">
    <source>
        <dbReference type="EMBL" id="SHF12902.1"/>
    </source>
</evidence>
<dbReference type="EMBL" id="FQUX01000002">
    <property type="protein sequence ID" value="SHF12902.1"/>
    <property type="molecule type" value="Genomic_DNA"/>
</dbReference>
<keyword evidence="4 7" id="KW-0489">Methyltransferase</keyword>
<evidence type="ECO:0000256" key="5">
    <source>
        <dbReference type="ARBA" id="ARBA00022679"/>
    </source>
</evidence>
<evidence type="ECO:0000256" key="4">
    <source>
        <dbReference type="ARBA" id="ARBA00022603"/>
    </source>
</evidence>
<comment type="similarity">
    <text evidence="2 7">Belongs to the methyltransferase superfamily. L-isoaspartyl/D-aspartyl protein methyltransferase family.</text>
</comment>
<dbReference type="Pfam" id="PF01135">
    <property type="entry name" value="PCMT"/>
    <property type="match status" value="1"/>
</dbReference>
<dbReference type="Gene3D" id="3.40.50.150">
    <property type="entry name" value="Vaccinia Virus protein VP39"/>
    <property type="match status" value="1"/>
</dbReference>
<name>A0A1M4Z587_9FLAO</name>
<comment type="catalytic activity">
    <reaction evidence="7">
        <text>[protein]-L-isoaspartate + S-adenosyl-L-methionine = [protein]-L-isoaspartate alpha-methyl ester + S-adenosyl-L-homocysteine</text>
        <dbReference type="Rhea" id="RHEA:12705"/>
        <dbReference type="Rhea" id="RHEA-COMP:12143"/>
        <dbReference type="Rhea" id="RHEA-COMP:12144"/>
        <dbReference type="ChEBI" id="CHEBI:57856"/>
        <dbReference type="ChEBI" id="CHEBI:59789"/>
        <dbReference type="ChEBI" id="CHEBI:90596"/>
        <dbReference type="ChEBI" id="CHEBI:90598"/>
        <dbReference type="EC" id="2.1.1.77"/>
    </reaction>
</comment>
<comment type="function">
    <text evidence="7">Catalyzes the methyl esterification of L-isoaspartyl residues in peptides and proteins that result from spontaneous decomposition of normal L-aspartyl and L-asparaginyl residues. It plays a role in the repair and/or degradation of damaged proteins.</text>
</comment>
<evidence type="ECO:0000313" key="9">
    <source>
        <dbReference type="Proteomes" id="UP000184406"/>
    </source>
</evidence>
<keyword evidence="5 7" id="KW-0808">Transferase</keyword>
<keyword evidence="3 7" id="KW-0963">Cytoplasm</keyword>
<evidence type="ECO:0000256" key="3">
    <source>
        <dbReference type="ARBA" id="ARBA00022490"/>
    </source>
</evidence>
<dbReference type="HAMAP" id="MF_00090">
    <property type="entry name" value="PIMT"/>
    <property type="match status" value="1"/>
</dbReference>
<dbReference type="InterPro" id="IPR000682">
    <property type="entry name" value="PCMT"/>
</dbReference>
<sequence>MIYKPLFVYGLTICFAGAVIAQDDQDFKREQMVKTQLQDRGIKDPLTLYAMLNVPRHKFVPKNLVEHAYRDGALPIGSNQTISQPYIVAYMTETLKLKSTDRVLEIGTGSGYQAAVLGKIVDSVFTIEIIQDLAMSAKSRLKNLGYDNIIVKWGDGYHGWPEKAPFDAIMVTAGADSIPQPLLDQLKNGGRMVIPVGLNDNITYLVSVLKKKDRVITKNLFPVRFVPFTRKQ</sequence>
<dbReference type="FunFam" id="3.40.50.150:FF:000010">
    <property type="entry name" value="Protein-L-isoaspartate O-methyltransferase"/>
    <property type="match status" value="1"/>
</dbReference>
<evidence type="ECO:0000256" key="1">
    <source>
        <dbReference type="ARBA" id="ARBA00004496"/>
    </source>
</evidence>
<protein>
    <recommendedName>
        <fullName evidence="7">Protein-L-isoaspartate O-methyltransferase</fullName>
        <ecNumber evidence="7">2.1.1.77</ecNumber>
    </recommendedName>
    <alternativeName>
        <fullName evidence="7">L-isoaspartyl protein carboxyl methyltransferase</fullName>
    </alternativeName>
    <alternativeName>
        <fullName evidence="7">Protein L-isoaspartyl methyltransferase</fullName>
    </alternativeName>
    <alternativeName>
        <fullName evidence="7">Protein-beta-aspartate methyltransferase</fullName>
        <shortName evidence="7">PIMT</shortName>
    </alternativeName>
</protein>
<dbReference type="NCBIfam" id="TIGR00080">
    <property type="entry name" value="pimt"/>
    <property type="match status" value="1"/>
</dbReference>
<dbReference type="CDD" id="cd02440">
    <property type="entry name" value="AdoMet_MTases"/>
    <property type="match status" value="1"/>
</dbReference>
<feature type="active site" evidence="7">
    <location>
        <position position="83"/>
    </location>
</feature>
<keyword evidence="6 7" id="KW-0949">S-adenosyl-L-methionine</keyword>
<dbReference type="PANTHER" id="PTHR11579">
    <property type="entry name" value="PROTEIN-L-ISOASPARTATE O-METHYLTRANSFERASE"/>
    <property type="match status" value="1"/>
</dbReference>
<dbReference type="InterPro" id="IPR029063">
    <property type="entry name" value="SAM-dependent_MTases_sf"/>
</dbReference>
<comment type="subcellular location">
    <subcellularLocation>
        <location evidence="1 7">Cytoplasm</location>
    </subcellularLocation>
</comment>
<dbReference type="PANTHER" id="PTHR11579:SF0">
    <property type="entry name" value="PROTEIN-L-ISOASPARTATE(D-ASPARTATE) O-METHYLTRANSFERASE"/>
    <property type="match status" value="1"/>
</dbReference>
<keyword evidence="9" id="KW-1185">Reference proteome</keyword>
<dbReference type="GO" id="GO:0030091">
    <property type="term" value="P:protein repair"/>
    <property type="evidence" value="ECO:0007669"/>
    <property type="project" value="UniProtKB-UniRule"/>
</dbReference>
<dbReference type="NCBIfam" id="NF001453">
    <property type="entry name" value="PRK00312.1"/>
    <property type="match status" value="1"/>
</dbReference>
<organism evidence="8 9">
    <name type="scientific">Arenibacter palladensis</name>
    <dbReference type="NCBI Taxonomy" id="237373"/>
    <lineage>
        <taxon>Bacteria</taxon>
        <taxon>Pseudomonadati</taxon>
        <taxon>Bacteroidota</taxon>
        <taxon>Flavobacteriia</taxon>
        <taxon>Flavobacteriales</taxon>
        <taxon>Flavobacteriaceae</taxon>
        <taxon>Arenibacter</taxon>
    </lineage>
</organism>
<evidence type="ECO:0000256" key="6">
    <source>
        <dbReference type="ARBA" id="ARBA00022691"/>
    </source>
</evidence>
<evidence type="ECO:0000256" key="2">
    <source>
        <dbReference type="ARBA" id="ARBA00005369"/>
    </source>
</evidence>
<dbReference type="RefSeq" id="WP_072861487.1">
    <property type="nucleotide sequence ID" value="NZ_FQUX01000002.1"/>
</dbReference>
<gene>
    <name evidence="7" type="primary">pcm</name>
    <name evidence="8" type="ORF">SAMN03080594_102689</name>
</gene>
<accession>A0A1M4Z587</accession>
<dbReference type="PROSITE" id="PS01279">
    <property type="entry name" value="PCMT"/>
    <property type="match status" value="1"/>
</dbReference>
<reference evidence="9" key="1">
    <citation type="submission" date="2016-11" db="EMBL/GenBank/DDBJ databases">
        <authorList>
            <person name="Varghese N."/>
            <person name="Submissions S."/>
        </authorList>
    </citation>
    <scope>NUCLEOTIDE SEQUENCE [LARGE SCALE GENOMIC DNA]</scope>
    <source>
        <strain evidence="9">DSM 17539</strain>
    </source>
</reference>
<dbReference type="EC" id="2.1.1.77" evidence="7"/>